<organism evidence="1 2">
    <name type="scientific">Aspergillus keveii</name>
    <dbReference type="NCBI Taxonomy" id="714993"/>
    <lineage>
        <taxon>Eukaryota</taxon>
        <taxon>Fungi</taxon>
        <taxon>Dikarya</taxon>
        <taxon>Ascomycota</taxon>
        <taxon>Pezizomycotina</taxon>
        <taxon>Eurotiomycetes</taxon>
        <taxon>Eurotiomycetidae</taxon>
        <taxon>Eurotiales</taxon>
        <taxon>Aspergillaceae</taxon>
        <taxon>Aspergillus</taxon>
        <taxon>Aspergillus subgen. Nidulantes</taxon>
    </lineage>
</organism>
<name>A0ABR4GKA2_9EURO</name>
<dbReference type="EMBL" id="JBFTWV010000007">
    <property type="protein sequence ID" value="KAL2799493.1"/>
    <property type="molecule type" value="Genomic_DNA"/>
</dbReference>
<comment type="caution">
    <text evidence="1">The sequence shown here is derived from an EMBL/GenBank/DDBJ whole genome shotgun (WGS) entry which is preliminary data.</text>
</comment>
<dbReference type="Proteomes" id="UP001610563">
    <property type="component" value="Unassembled WGS sequence"/>
</dbReference>
<evidence type="ECO:0000313" key="2">
    <source>
        <dbReference type="Proteomes" id="UP001610563"/>
    </source>
</evidence>
<evidence type="ECO:0000313" key="1">
    <source>
        <dbReference type="EMBL" id="KAL2799493.1"/>
    </source>
</evidence>
<reference evidence="1 2" key="1">
    <citation type="submission" date="2024-07" db="EMBL/GenBank/DDBJ databases">
        <title>Section-level genome sequencing and comparative genomics of Aspergillus sections Usti and Cavernicolus.</title>
        <authorList>
            <consortium name="Lawrence Berkeley National Laboratory"/>
            <person name="Nybo J.L."/>
            <person name="Vesth T.C."/>
            <person name="Theobald S."/>
            <person name="Frisvad J.C."/>
            <person name="Larsen T.O."/>
            <person name="Kjaerboelling I."/>
            <person name="Rothschild-Mancinelli K."/>
            <person name="Lyhne E.K."/>
            <person name="Kogle M.E."/>
            <person name="Barry K."/>
            <person name="Clum A."/>
            <person name="Na H."/>
            <person name="Ledsgaard L."/>
            <person name="Lin J."/>
            <person name="Lipzen A."/>
            <person name="Kuo A."/>
            <person name="Riley R."/>
            <person name="Mondo S."/>
            <person name="Labutti K."/>
            <person name="Haridas S."/>
            <person name="Pangalinan J."/>
            <person name="Salamov A.A."/>
            <person name="Simmons B.A."/>
            <person name="Magnuson J.K."/>
            <person name="Chen J."/>
            <person name="Drula E."/>
            <person name="Henrissat B."/>
            <person name="Wiebenga A."/>
            <person name="Lubbers R.J."/>
            <person name="Gomes A.C."/>
            <person name="Makela M.R."/>
            <person name="Stajich J."/>
            <person name="Grigoriev I.V."/>
            <person name="Mortensen U.H."/>
            <person name="De Vries R.P."/>
            <person name="Baker S.E."/>
            <person name="Andersen M.R."/>
        </authorList>
    </citation>
    <scope>NUCLEOTIDE SEQUENCE [LARGE SCALE GENOMIC DNA]</scope>
    <source>
        <strain evidence="1 2">CBS 209.92</strain>
    </source>
</reference>
<protein>
    <submittedName>
        <fullName evidence="1">Uncharacterized protein</fullName>
    </submittedName>
</protein>
<sequence length="194" mass="21288">MDDKYGNNLSSLASKPPPICAICAKMGSNQTSKSEENVSKRRRKGQCGYFEAYQSQWSETPRLLPLVPNALRPSTVVIAVQRPYRGRSPLAQGLPEVLRPGSNVWCTCSSPHRSPPSPQSRPGRSSLPLPSLLHSSCWPRIASFLARGSFSDSNSLSLSTDRLSPSLFDSAALTFPPHIIPFAHPLPQRRLPRS</sequence>
<keyword evidence="2" id="KW-1185">Reference proteome</keyword>
<proteinExistence type="predicted"/>
<gene>
    <name evidence="1" type="ORF">BJX66DRAFT_241415</name>
</gene>
<accession>A0ABR4GKA2</accession>